<dbReference type="Pfam" id="PF00270">
    <property type="entry name" value="DEAD"/>
    <property type="match status" value="1"/>
</dbReference>
<dbReference type="InterPro" id="IPR014001">
    <property type="entry name" value="Helicase_ATP-bd"/>
</dbReference>
<sequence length="347" mass="39136">MNILDDLDDELDELETTTKPKVKILNKKKEDKPIVDDDLDLDLDDDDFNLPKIKPPTKFKKMKREDALRIKKETPSSLSPSSSVPSKPQGVSSNLPFRPATPPVSEPSTYEEEDLGDINLDNFSNIEADREWYNIDEEKAAGVENSNIGSIIDTANTTEEIKQEEKNADVNETKHQDIQQQRKSLPAFAVRNDLLTTIRDNQVTIVIGETGSGKTTQLTQFLYEDGFGANIDKNGEKRIIACTQPRRVAAMSVAKRVSEEMNCKLGEEVGYSIRFEDKTDNKKTVIKYMTEGILLREILADPMLVNYSCIIMDEAHERSLNTDILLGLFKNLLAKRKDLKLIVTSAR</sequence>
<dbReference type="InterPro" id="IPR027417">
    <property type="entry name" value="P-loop_NTPase"/>
</dbReference>
<feature type="compositionally biased region" description="Low complexity" evidence="8">
    <location>
        <begin position="75"/>
        <end position="93"/>
    </location>
</feature>
<accession>A0A8H6F277</accession>
<keyword evidence="3" id="KW-0547">Nucleotide-binding</keyword>
<comment type="caution">
    <text evidence="10">The sequence shown here is derived from an EMBL/GenBank/DDBJ whole genome shotgun (WGS) entry which is preliminary data.</text>
</comment>
<keyword evidence="6" id="KW-0067">ATP-binding</keyword>
<dbReference type="GO" id="GO:0006397">
    <property type="term" value="P:mRNA processing"/>
    <property type="evidence" value="ECO:0007669"/>
    <property type="project" value="UniProtKB-KW"/>
</dbReference>
<feature type="region of interest" description="Disordered" evidence="8">
    <location>
        <begin position="36"/>
        <end position="121"/>
    </location>
</feature>
<dbReference type="SMART" id="SM00487">
    <property type="entry name" value="DEXDc"/>
    <property type="match status" value="1"/>
</dbReference>
<evidence type="ECO:0000256" key="1">
    <source>
        <dbReference type="ARBA" id="ARBA00012552"/>
    </source>
</evidence>
<dbReference type="PANTHER" id="PTHR18934">
    <property type="entry name" value="ATP-DEPENDENT RNA HELICASE"/>
    <property type="match status" value="1"/>
</dbReference>
<dbReference type="GO" id="GO:0016787">
    <property type="term" value="F:hydrolase activity"/>
    <property type="evidence" value="ECO:0007669"/>
    <property type="project" value="UniProtKB-KW"/>
</dbReference>
<dbReference type="EC" id="3.6.4.13" evidence="1"/>
<dbReference type="Proteomes" id="UP000536275">
    <property type="component" value="Unassembled WGS sequence"/>
</dbReference>
<dbReference type="FunFam" id="3.40.50.300:FF:000615">
    <property type="entry name" value="pre-mRNA-splicing factor ATP-dependent RNA helicase DEAH7"/>
    <property type="match status" value="1"/>
</dbReference>
<dbReference type="GO" id="GO:0005524">
    <property type="term" value="F:ATP binding"/>
    <property type="evidence" value="ECO:0007669"/>
    <property type="project" value="UniProtKB-KW"/>
</dbReference>
<dbReference type="GO" id="GO:0034458">
    <property type="term" value="F:3'-5' RNA helicase activity"/>
    <property type="evidence" value="ECO:0007669"/>
    <property type="project" value="TreeGrafter"/>
</dbReference>
<comment type="catalytic activity">
    <reaction evidence="7">
        <text>ATP + H2O = ADP + phosphate + H(+)</text>
        <dbReference type="Rhea" id="RHEA:13065"/>
        <dbReference type="ChEBI" id="CHEBI:15377"/>
        <dbReference type="ChEBI" id="CHEBI:15378"/>
        <dbReference type="ChEBI" id="CHEBI:30616"/>
        <dbReference type="ChEBI" id="CHEBI:43474"/>
        <dbReference type="ChEBI" id="CHEBI:456216"/>
        <dbReference type="EC" id="3.6.4.13"/>
    </reaction>
</comment>
<dbReference type="InterPro" id="IPR002464">
    <property type="entry name" value="DNA/RNA_helicase_DEAH_CS"/>
</dbReference>
<evidence type="ECO:0000256" key="2">
    <source>
        <dbReference type="ARBA" id="ARBA00022664"/>
    </source>
</evidence>
<dbReference type="GO" id="GO:0003723">
    <property type="term" value="F:RNA binding"/>
    <property type="evidence" value="ECO:0007669"/>
    <property type="project" value="TreeGrafter"/>
</dbReference>
<evidence type="ECO:0000259" key="9">
    <source>
        <dbReference type="PROSITE" id="PS51192"/>
    </source>
</evidence>
<dbReference type="EMBL" id="JABWAD010000055">
    <property type="protein sequence ID" value="KAF6067138.1"/>
    <property type="molecule type" value="Genomic_DNA"/>
</dbReference>
<dbReference type="PANTHER" id="PTHR18934:SF91">
    <property type="entry name" value="PRE-MRNA-SPLICING FACTOR ATP-DEPENDENT RNA HELICASE PRP16"/>
    <property type="match status" value="1"/>
</dbReference>
<evidence type="ECO:0000313" key="11">
    <source>
        <dbReference type="Proteomes" id="UP000536275"/>
    </source>
</evidence>
<keyword evidence="5" id="KW-0347">Helicase</keyword>
<evidence type="ECO:0000256" key="7">
    <source>
        <dbReference type="ARBA" id="ARBA00047984"/>
    </source>
</evidence>
<dbReference type="InterPro" id="IPR011545">
    <property type="entry name" value="DEAD/DEAH_box_helicase_dom"/>
</dbReference>
<reference evidence="10 11" key="1">
    <citation type="submission" date="2020-03" db="EMBL/GenBank/DDBJ databases">
        <title>FDA dAtabase for Regulatory Grade micrObial Sequences (FDA-ARGOS): Supporting development and validation of Infectious Disease Dx tests.</title>
        <authorList>
            <person name="Campos J."/>
            <person name="Goldberg B."/>
            <person name="Tallon L."/>
            <person name="Sadzewicz L."/>
            <person name="Vavikolanu K."/>
            <person name="Mehta A."/>
            <person name="Aluvathingal J."/>
            <person name="Nadendla S."/>
            <person name="Nandy P."/>
            <person name="Geyer C."/>
            <person name="Yan Y."/>
            <person name="Sichtig H."/>
        </authorList>
    </citation>
    <scope>NUCLEOTIDE SEQUENCE [LARGE SCALE GENOMIC DNA]</scope>
    <source>
        <strain evidence="10 11">FDAARGOS_656</strain>
    </source>
</reference>
<evidence type="ECO:0000256" key="6">
    <source>
        <dbReference type="ARBA" id="ARBA00022840"/>
    </source>
</evidence>
<name>A0A8H6F277_CANAX</name>
<dbReference type="SUPFAM" id="SSF52540">
    <property type="entry name" value="P-loop containing nucleoside triphosphate hydrolases"/>
    <property type="match status" value="1"/>
</dbReference>
<gene>
    <name evidence="10" type="ORF">FOB64_004562</name>
</gene>
<evidence type="ECO:0000313" key="10">
    <source>
        <dbReference type="EMBL" id="KAF6067138.1"/>
    </source>
</evidence>
<dbReference type="PROSITE" id="PS00690">
    <property type="entry name" value="DEAH_ATP_HELICASE"/>
    <property type="match status" value="1"/>
</dbReference>
<feature type="domain" description="Helicase ATP-binding" evidence="9">
    <location>
        <begin position="195"/>
        <end position="347"/>
    </location>
</feature>
<organism evidence="10 11">
    <name type="scientific">Candida albicans</name>
    <name type="common">Yeast</name>
    <dbReference type="NCBI Taxonomy" id="5476"/>
    <lineage>
        <taxon>Eukaryota</taxon>
        <taxon>Fungi</taxon>
        <taxon>Dikarya</taxon>
        <taxon>Ascomycota</taxon>
        <taxon>Saccharomycotina</taxon>
        <taxon>Pichiomycetes</taxon>
        <taxon>Debaryomycetaceae</taxon>
        <taxon>Candida/Lodderomyces clade</taxon>
        <taxon>Candida</taxon>
    </lineage>
</organism>
<proteinExistence type="predicted"/>
<dbReference type="AlphaFoldDB" id="A0A8H6F277"/>
<evidence type="ECO:0000256" key="5">
    <source>
        <dbReference type="ARBA" id="ARBA00022806"/>
    </source>
</evidence>
<evidence type="ECO:0000256" key="3">
    <source>
        <dbReference type="ARBA" id="ARBA00022741"/>
    </source>
</evidence>
<feature type="compositionally biased region" description="Basic and acidic residues" evidence="8">
    <location>
        <begin position="63"/>
        <end position="74"/>
    </location>
</feature>
<keyword evidence="2" id="KW-0507">mRNA processing</keyword>
<protein>
    <recommendedName>
        <fullName evidence="1">RNA helicase</fullName>
        <ecNumber evidence="1">3.6.4.13</ecNumber>
    </recommendedName>
</protein>
<dbReference type="PROSITE" id="PS51192">
    <property type="entry name" value="HELICASE_ATP_BIND_1"/>
    <property type="match status" value="1"/>
</dbReference>
<evidence type="ECO:0000256" key="4">
    <source>
        <dbReference type="ARBA" id="ARBA00022801"/>
    </source>
</evidence>
<feature type="compositionally biased region" description="Acidic residues" evidence="8">
    <location>
        <begin position="36"/>
        <end position="48"/>
    </location>
</feature>
<keyword evidence="4" id="KW-0378">Hydrolase</keyword>
<dbReference type="Gene3D" id="3.40.50.300">
    <property type="entry name" value="P-loop containing nucleotide triphosphate hydrolases"/>
    <property type="match status" value="1"/>
</dbReference>
<evidence type="ECO:0000256" key="8">
    <source>
        <dbReference type="SAM" id="MobiDB-lite"/>
    </source>
</evidence>